<comment type="caution">
    <text evidence="1">The sequence shown here is derived from an EMBL/GenBank/DDBJ whole genome shotgun (WGS) entry which is preliminary data.</text>
</comment>
<keyword evidence="2" id="KW-1185">Reference proteome</keyword>
<evidence type="ECO:0000313" key="2">
    <source>
        <dbReference type="Proteomes" id="UP001652431"/>
    </source>
</evidence>
<evidence type="ECO:0008006" key="3">
    <source>
        <dbReference type="Google" id="ProtNLM"/>
    </source>
</evidence>
<name>A0ABT2RL98_9FIRM</name>
<proteinExistence type="predicted"/>
<protein>
    <recommendedName>
        <fullName evidence="3">DUF5348 domain-containing protein</fullName>
    </recommendedName>
</protein>
<evidence type="ECO:0000313" key="1">
    <source>
        <dbReference type="EMBL" id="MCU6686183.1"/>
    </source>
</evidence>
<gene>
    <name evidence="1" type="ORF">OCV99_06365</name>
</gene>
<reference evidence="1 2" key="1">
    <citation type="journal article" date="2021" name="ISME Commun">
        <title>Automated analysis of genomic sequences facilitates high-throughput and comprehensive description of bacteria.</title>
        <authorList>
            <person name="Hitch T.C.A."/>
        </authorList>
    </citation>
    <scope>NUCLEOTIDE SEQUENCE [LARGE SCALE GENOMIC DNA]</scope>
    <source>
        <strain evidence="1 2">Sanger_03</strain>
    </source>
</reference>
<dbReference type="RefSeq" id="WP_158369231.1">
    <property type="nucleotide sequence ID" value="NZ_JAOQJU010000004.1"/>
</dbReference>
<dbReference type="Proteomes" id="UP001652431">
    <property type="component" value="Unassembled WGS sequence"/>
</dbReference>
<accession>A0ABT2RL98</accession>
<dbReference type="EMBL" id="JAOQJU010000004">
    <property type="protein sequence ID" value="MCU6686183.1"/>
    <property type="molecule type" value="Genomic_DNA"/>
</dbReference>
<sequence>MEMIKKQMDFNVQQEIIQWEEQCWILFQQKMGFFRQKVEEEGLELVLEQYWYNDYEKQFIESPERIKFLPGYTYCCRFSIRKDGQIYEYKGDDEDLAWYICRFVEIKNKLWLPQIWYRHGVFQRKKLYVEMKFEEEFDDEEIQETVEEYLEDIKKGDYMIP</sequence>
<organism evidence="1 2">
    <name type="scientific">Dorea acetigenes</name>
    <dbReference type="NCBI Taxonomy" id="2981787"/>
    <lineage>
        <taxon>Bacteria</taxon>
        <taxon>Bacillati</taxon>
        <taxon>Bacillota</taxon>
        <taxon>Clostridia</taxon>
        <taxon>Lachnospirales</taxon>
        <taxon>Lachnospiraceae</taxon>
        <taxon>Dorea</taxon>
    </lineage>
</organism>